<comment type="caution">
    <text evidence="2">The sequence shown here is derived from an EMBL/GenBank/DDBJ whole genome shotgun (WGS) entry which is preliminary data.</text>
</comment>
<keyword evidence="3" id="KW-1185">Reference proteome</keyword>
<gene>
    <name evidence="2" type="ORF">EVAR_37196_1</name>
</gene>
<dbReference type="AlphaFoldDB" id="A0A4C1Z0L4"/>
<dbReference type="Proteomes" id="UP000299102">
    <property type="component" value="Unassembled WGS sequence"/>
</dbReference>
<feature type="compositionally biased region" description="Basic and acidic residues" evidence="1">
    <location>
        <begin position="7"/>
        <end position="25"/>
    </location>
</feature>
<dbReference type="EMBL" id="BGZK01001495">
    <property type="protein sequence ID" value="GBP81070.1"/>
    <property type="molecule type" value="Genomic_DNA"/>
</dbReference>
<evidence type="ECO:0000313" key="2">
    <source>
        <dbReference type="EMBL" id="GBP81070.1"/>
    </source>
</evidence>
<feature type="region of interest" description="Disordered" evidence="1">
    <location>
        <begin position="1"/>
        <end position="49"/>
    </location>
</feature>
<sequence length="120" mass="13951">MQWTPPKGDHYLIRRGRIPDEKTPGHEANISPPSRTRTRKRVRKTYERTPMHVHEKVYGHASTIKICTPTVTCEAQPNKEVVTSEKKRCSSFETSHSKKSVHPKRVLVKRSNPRCGLRRR</sequence>
<evidence type="ECO:0000313" key="3">
    <source>
        <dbReference type="Proteomes" id="UP000299102"/>
    </source>
</evidence>
<reference evidence="2 3" key="1">
    <citation type="journal article" date="2019" name="Commun. Biol.">
        <title>The bagworm genome reveals a unique fibroin gene that provides high tensile strength.</title>
        <authorList>
            <person name="Kono N."/>
            <person name="Nakamura H."/>
            <person name="Ohtoshi R."/>
            <person name="Tomita M."/>
            <person name="Numata K."/>
            <person name="Arakawa K."/>
        </authorList>
    </citation>
    <scope>NUCLEOTIDE SEQUENCE [LARGE SCALE GENOMIC DNA]</scope>
</reference>
<proteinExistence type="predicted"/>
<evidence type="ECO:0000256" key="1">
    <source>
        <dbReference type="SAM" id="MobiDB-lite"/>
    </source>
</evidence>
<organism evidence="2 3">
    <name type="scientific">Eumeta variegata</name>
    <name type="common">Bagworm moth</name>
    <name type="synonym">Eumeta japonica</name>
    <dbReference type="NCBI Taxonomy" id="151549"/>
    <lineage>
        <taxon>Eukaryota</taxon>
        <taxon>Metazoa</taxon>
        <taxon>Ecdysozoa</taxon>
        <taxon>Arthropoda</taxon>
        <taxon>Hexapoda</taxon>
        <taxon>Insecta</taxon>
        <taxon>Pterygota</taxon>
        <taxon>Neoptera</taxon>
        <taxon>Endopterygota</taxon>
        <taxon>Lepidoptera</taxon>
        <taxon>Glossata</taxon>
        <taxon>Ditrysia</taxon>
        <taxon>Tineoidea</taxon>
        <taxon>Psychidae</taxon>
        <taxon>Oiketicinae</taxon>
        <taxon>Eumeta</taxon>
    </lineage>
</organism>
<protein>
    <submittedName>
        <fullName evidence="2">Uncharacterized protein</fullName>
    </submittedName>
</protein>
<name>A0A4C1Z0L4_EUMVA</name>
<accession>A0A4C1Z0L4</accession>